<comment type="catalytic activity">
    <reaction evidence="4 5">
        <text>L-glutaminyl-[peptide chain release factor] + S-adenosyl-L-methionine = N(5)-methyl-L-glutaminyl-[peptide chain release factor] + S-adenosyl-L-homocysteine + H(+)</text>
        <dbReference type="Rhea" id="RHEA:42896"/>
        <dbReference type="Rhea" id="RHEA-COMP:10271"/>
        <dbReference type="Rhea" id="RHEA-COMP:10272"/>
        <dbReference type="ChEBI" id="CHEBI:15378"/>
        <dbReference type="ChEBI" id="CHEBI:30011"/>
        <dbReference type="ChEBI" id="CHEBI:57856"/>
        <dbReference type="ChEBI" id="CHEBI:59789"/>
        <dbReference type="ChEBI" id="CHEBI:61891"/>
        <dbReference type="EC" id="2.1.1.297"/>
    </reaction>
</comment>
<keyword evidence="9" id="KW-1185">Reference proteome</keyword>
<dbReference type="GO" id="GO:0003676">
    <property type="term" value="F:nucleic acid binding"/>
    <property type="evidence" value="ECO:0007669"/>
    <property type="project" value="InterPro"/>
</dbReference>
<dbReference type="Gene3D" id="3.40.50.150">
    <property type="entry name" value="Vaccinia Virus protein VP39"/>
    <property type="match status" value="1"/>
</dbReference>
<dbReference type="GO" id="GO:0032259">
    <property type="term" value="P:methylation"/>
    <property type="evidence" value="ECO:0007669"/>
    <property type="project" value="UniProtKB-KW"/>
</dbReference>
<feature type="binding site" evidence="5">
    <location>
        <position position="143"/>
    </location>
    <ligand>
        <name>S-adenosyl-L-methionine</name>
        <dbReference type="ChEBI" id="CHEBI:59789"/>
    </ligand>
</feature>
<evidence type="ECO:0000256" key="5">
    <source>
        <dbReference type="HAMAP-Rule" id="MF_02126"/>
    </source>
</evidence>
<keyword evidence="1 5" id="KW-0489">Methyltransferase</keyword>
<keyword evidence="3 5" id="KW-0949">S-adenosyl-L-methionine</keyword>
<dbReference type="InterPro" id="IPR004556">
    <property type="entry name" value="HemK-like"/>
</dbReference>
<evidence type="ECO:0000256" key="2">
    <source>
        <dbReference type="ARBA" id="ARBA00022679"/>
    </source>
</evidence>
<dbReference type="PANTHER" id="PTHR18895">
    <property type="entry name" value="HEMK METHYLTRANSFERASE"/>
    <property type="match status" value="1"/>
</dbReference>
<feature type="domain" description="Release factor glutamine methyltransferase N-terminal" evidence="7">
    <location>
        <begin position="5"/>
        <end position="75"/>
    </location>
</feature>
<comment type="caution">
    <text evidence="8">The sequence shown here is derived from an EMBL/GenBank/DDBJ whole genome shotgun (WGS) entry which is preliminary data.</text>
</comment>
<comment type="similarity">
    <text evidence="5">Belongs to the protein N5-glutamine methyltransferase family. PrmC subfamily.</text>
</comment>
<accession>A0A6M0RC99</accession>
<evidence type="ECO:0000256" key="1">
    <source>
        <dbReference type="ARBA" id="ARBA00022603"/>
    </source>
</evidence>
<dbReference type="Gene3D" id="1.10.8.10">
    <property type="entry name" value="DNA helicase RuvA subunit, C-terminal domain"/>
    <property type="match status" value="1"/>
</dbReference>
<dbReference type="Pfam" id="PF05175">
    <property type="entry name" value="MTS"/>
    <property type="match status" value="1"/>
</dbReference>
<proteinExistence type="inferred from homology"/>
<dbReference type="EC" id="2.1.1.297" evidence="5"/>
<dbReference type="PRINTS" id="PR00507">
    <property type="entry name" value="N12N6MTFRASE"/>
</dbReference>
<evidence type="ECO:0000259" key="7">
    <source>
        <dbReference type="Pfam" id="PF17827"/>
    </source>
</evidence>
<dbReference type="CDD" id="cd02440">
    <property type="entry name" value="AdoMet_MTases"/>
    <property type="match status" value="1"/>
</dbReference>
<sequence>MNLKEVLINGYNKLKYEAIDSYQLDTQLLLCKVLNKDRIFILTNPDYKLNEEELNEFYDLLNLRKNKMPMKYILGKAEFMGIEFNVKEGVLIPRPDTEILVESVIEEIKQNNFTDICDLCCGSGIIGITIARFLKNTNIESYDISDIAFNVTLENINKFSLGERVKVYKSDLLQRAIENHLKFDVIVSNPPYIREKIIETLMEDVKEYEPFEALCGGKDGLDFYRKIAFQSLKVLKKSGIIAFEIGYDQKEDVEEILKMYEYINIECIKDLAGKNRVIKAVKG</sequence>
<evidence type="ECO:0000256" key="4">
    <source>
        <dbReference type="ARBA" id="ARBA00048391"/>
    </source>
</evidence>
<dbReference type="InterPro" id="IPR007848">
    <property type="entry name" value="Small_mtfrase_dom"/>
</dbReference>
<dbReference type="PROSITE" id="PS00092">
    <property type="entry name" value="N6_MTASE"/>
    <property type="match status" value="1"/>
</dbReference>
<dbReference type="InterPro" id="IPR002052">
    <property type="entry name" value="DNA_methylase_N6_adenine_CS"/>
</dbReference>
<feature type="domain" description="Methyltransferase small" evidence="6">
    <location>
        <begin position="105"/>
        <end position="196"/>
    </location>
</feature>
<evidence type="ECO:0000256" key="3">
    <source>
        <dbReference type="ARBA" id="ARBA00022691"/>
    </source>
</evidence>
<dbReference type="GO" id="GO:0102559">
    <property type="term" value="F:peptide chain release factor N(5)-glutamine methyltransferase activity"/>
    <property type="evidence" value="ECO:0007669"/>
    <property type="project" value="UniProtKB-EC"/>
</dbReference>
<dbReference type="RefSeq" id="WP_163249449.1">
    <property type="nucleotide sequence ID" value="NZ_SXDP01000007.1"/>
</dbReference>
<dbReference type="InterPro" id="IPR040758">
    <property type="entry name" value="PrmC_N"/>
</dbReference>
<dbReference type="InterPro" id="IPR029063">
    <property type="entry name" value="SAM-dependent_MTases_sf"/>
</dbReference>
<dbReference type="InterPro" id="IPR050320">
    <property type="entry name" value="N5-glutamine_MTase"/>
</dbReference>
<dbReference type="InterPro" id="IPR019874">
    <property type="entry name" value="RF_methyltr_PrmC"/>
</dbReference>
<evidence type="ECO:0000313" key="9">
    <source>
        <dbReference type="Proteomes" id="UP000473885"/>
    </source>
</evidence>
<name>A0A6M0RC99_9CLOT</name>
<dbReference type="NCBIfam" id="TIGR03534">
    <property type="entry name" value="RF_mod_PrmC"/>
    <property type="match status" value="1"/>
</dbReference>
<dbReference type="Pfam" id="PF17827">
    <property type="entry name" value="PrmC_N"/>
    <property type="match status" value="1"/>
</dbReference>
<dbReference type="AlphaFoldDB" id="A0A6M0RC99"/>
<evidence type="ECO:0000313" key="8">
    <source>
        <dbReference type="EMBL" id="NEZ47417.1"/>
    </source>
</evidence>
<keyword evidence="2 5" id="KW-0808">Transferase</keyword>
<feature type="binding site" evidence="5">
    <location>
        <position position="189"/>
    </location>
    <ligand>
        <name>S-adenosyl-L-methionine</name>
        <dbReference type="ChEBI" id="CHEBI:59789"/>
    </ligand>
</feature>
<dbReference type="SUPFAM" id="SSF53335">
    <property type="entry name" value="S-adenosyl-L-methionine-dependent methyltransferases"/>
    <property type="match status" value="1"/>
</dbReference>
<dbReference type="PANTHER" id="PTHR18895:SF74">
    <property type="entry name" value="MTRF1L RELEASE FACTOR GLUTAMINE METHYLTRANSFERASE"/>
    <property type="match status" value="1"/>
</dbReference>
<dbReference type="Proteomes" id="UP000473885">
    <property type="component" value="Unassembled WGS sequence"/>
</dbReference>
<feature type="binding site" evidence="5">
    <location>
        <begin position="189"/>
        <end position="192"/>
    </location>
    <ligand>
        <name>substrate</name>
    </ligand>
</feature>
<dbReference type="NCBIfam" id="TIGR00536">
    <property type="entry name" value="hemK_fam"/>
    <property type="match status" value="1"/>
</dbReference>
<dbReference type="EMBL" id="SXDP01000007">
    <property type="protein sequence ID" value="NEZ47417.1"/>
    <property type="molecule type" value="Genomic_DNA"/>
</dbReference>
<organism evidence="8 9">
    <name type="scientific">Clostridium niameyense</name>
    <dbReference type="NCBI Taxonomy" id="1622073"/>
    <lineage>
        <taxon>Bacteria</taxon>
        <taxon>Bacillati</taxon>
        <taxon>Bacillota</taxon>
        <taxon>Clostridia</taxon>
        <taxon>Eubacteriales</taxon>
        <taxon>Clostridiaceae</taxon>
        <taxon>Clostridium</taxon>
    </lineage>
</organism>
<protein>
    <recommendedName>
        <fullName evidence="5">Release factor glutamine methyltransferase</fullName>
        <shortName evidence="5">RF MTase</shortName>
        <ecNumber evidence="5">2.1.1.297</ecNumber>
    </recommendedName>
    <alternativeName>
        <fullName evidence="5">N5-glutamine methyltransferase PrmC</fullName>
    </alternativeName>
    <alternativeName>
        <fullName evidence="5">Protein-(glutamine-N5) MTase PrmC</fullName>
    </alternativeName>
    <alternativeName>
        <fullName evidence="5">Protein-glutamine N-methyltransferase PrmC</fullName>
    </alternativeName>
</protein>
<evidence type="ECO:0000259" key="6">
    <source>
        <dbReference type="Pfam" id="PF05175"/>
    </source>
</evidence>
<gene>
    <name evidence="5 8" type="primary">prmC</name>
    <name evidence="8" type="ORF">FDF74_09445</name>
</gene>
<comment type="caution">
    <text evidence="5">Lacks conserved residue(s) required for the propagation of feature annotation.</text>
</comment>
<reference evidence="8 9" key="1">
    <citation type="submission" date="2019-04" db="EMBL/GenBank/DDBJ databases">
        <title>Genome sequencing of Clostridium botulinum Groups I-IV and Clostridium butyricum.</title>
        <authorList>
            <person name="Brunt J."/>
            <person name="Van Vliet A.H.M."/>
            <person name="Stringer S.C."/>
            <person name="Carter A.T."/>
            <person name="Peck M.W."/>
        </authorList>
    </citation>
    <scope>NUCLEOTIDE SEQUENCE [LARGE SCALE GENOMIC DNA]</scope>
    <source>
        <strain evidence="8 9">IFR 18/094</strain>
    </source>
</reference>
<dbReference type="HAMAP" id="MF_02126">
    <property type="entry name" value="RF_methyltr_PrmC"/>
    <property type="match status" value="1"/>
</dbReference>
<comment type="function">
    <text evidence="5">Methylates the class 1 translation termination release factors RF1/PrfA and RF2/PrfB on the glutamine residue of the universally conserved GGQ motif.</text>
</comment>